<dbReference type="PANTHER" id="PTHR20905:SF1">
    <property type="entry name" value="AT07410P-RELATED"/>
    <property type="match status" value="1"/>
</dbReference>
<evidence type="ECO:0000256" key="1">
    <source>
        <dbReference type="SAM" id="MobiDB-lite"/>
    </source>
</evidence>
<name>A0A9P6TZR4_9FUNG</name>
<evidence type="ECO:0000313" key="4">
    <source>
        <dbReference type="Proteomes" id="UP000726737"/>
    </source>
</evidence>
<dbReference type="GO" id="GO:0008080">
    <property type="term" value="F:N-acetyltransferase activity"/>
    <property type="evidence" value="ECO:0007669"/>
    <property type="project" value="TreeGrafter"/>
</dbReference>
<organism evidence="3 4">
    <name type="scientific">Mortierella polycephala</name>
    <dbReference type="NCBI Taxonomy" id="41804"/>
    <lineage>
        <taxon>Eukaryota</taxon>
        <taxon>Fungi</taxon>
        <taxon>Fungi incertae sedis</taxon>
        <taxon>Mucoromycota</taxon>
        <taxon>Mortierellomycotina</taxon>
        <taxon>Mortierellomycetes</taxon>
        <taxon>Mortierellales</taxon>
        <taxon>Mortierellaceae</taxon>
        <taxon>Mortierella</taxon>
    </lineage>
</organism>
<proteinExistence type="predicted"/>
<feature type="region of interest" description="Disordered" evidence="1">
    <location>
        <begin position="1"/>
        <end position="28"/>
    </location>
</feature>
<gene>
    <name evidence="3" type="ORF">BG011_006322</name>
</gene>
<dbReference type="AlphaFoldDB" id="A0A9P6TZR4"/>
<dbReference type="InterPro" id="IPR016181">
    <property type="entry name" value="Acyl_CoA_acyltransferase"/>
</dbReference>
<dbReference type="Gene3D" id="3.40.630.30">
    <property type="match status" value="1"/>
</dbReference>
<keyword evidence="4" id="KW-1185">Reference proteome</keyword>
<dbReference type="OrthoDB" id="2115692at2759"/>
<sequence length="250" mass="27820">MSPPTVNSAPVHDADASSSASSTKRTRSDHLVLRPMTVDDKEEFAALFCKIFRREPLGQYNGVAPEEGRDIADDATKDPVSFVVEDTTLEKPHRLIAFLTNCIITEATTAAKQKKVQEEGSVDGVQAILYRMDELWLSNSTVFKTNPNARIMKFIALGVDGRYEGLGLAKELLNASMEMAKKCKCDAVVVVATAFATQHLFKNRLQFEEMGKVRFAEFVWKKSKSQGGGEERPFVNLLEPEFSIVLEKKL</sequence>
<dbReference type="SUPFAM" id="SSF55729">
    <property type="entry name" value="Acyl-CoA N-acyltransferases (Nat)"/>
    <property type="match status" value="1"/>
</dbReference>
<dbReference type="InterPro" id="IPR000182">
    <property type="entry name" value="GNAT_dom"/>
</dbReference>
<accession>A0A9P6TZR4</accession>
<dbReference type="Pfam" id="PF00583">
    <property type="entry name" value="Acetyltransf_1"/>
    <property type="match status" value="1"/>
</dbReference>
<dbReference type="PANTHER" id="PTHR20905">
    <property type="entry name" value="N-ACETYLTRANSFERASE-RELATED"/>
    <property type="match status" value="1"/>
</dbReference>
<evidence type="ECO:0000313" key="3">
    <source>
        <dbReference type="EMBL" id="KAG0253531.1"/>
    </source>
</evidence>
<evidence type="ECO:0000259" key="2">
    <source>
        <dbReference type="Pfam" id="PF00583"/>
    </source>
</evidence>
<dbReference type="EMBL" id="JAAAJA010000454">
    <property type="protein sequence ID" value="KAG0253531.1"/>
    <property type="molecule type" value="Genomic_DNA"/>
</dbReference>
<dbReference type="Proteomes" id="UP000726737">
    <property type="component" value="Unassembled WGS sequence"/>
</dbReference>
<comment type="caution">
    <text evidence="3">The sequence shown here is derived from an EMBL/GenBank/DDBJ whole genome shotgun (WGS) entry which is preliminary data.</text>
</comment>
<reference evidence="3" key="1">
    <citation type="journal article" date="2020" name="Fungal Divers.">
        <title>Resolving the Mortierellaceae phylogeny through synthesis of multi-gene phylogenetics and phylogenomics.</title>
        <authorList>
            <person name="Vandepol N."/>
            <person name="Liber J."/>
            <person name="Desiro A."/>
            <person name="Na H."/>
            <person name="Kennedy M."/>
            <person name="Barry K."/>
            <person name="Grigoriev I.V."/>
            <person name="Miller A.N."/>
            <person name="O'Donnell K."/>
            <person name="Stajich J.E."/>
            <person name="Bonito G."/>
        </authorList>
    </citation>
    <scope>NUCLEOTIDE SEQUENCE</scope>
    <source>
        <strain evidence="3">KOD948</strain>
    </source>
</reference>
<feature type="domain" description="N-acetyltransferase" evidence="2">
    <location>
        <begin position="153"/>
        <end position="201"/>
    </location>
</feature>
<protein>
    <recommendedName>
        <fullName evidence="2">N-acetyltransferase domain-containing protein</fullName>
    </recommendedName>
</protein>